<dbReference type="RefSeq" id="WP_317523504.1">
    <property type="nucleotide sequence ID" value="NZ_JAWJZI010000007.1"/>
</dbReference>
<proteinExistence type="predicted"/>
<protein>
    <recommendedName>
        <fullName evidence="3">PRD domain-containing protein</fullName>
    </recommendedName>
</protein>
<organism evidence="1 2">
    <name type="scientific">Photobacterium rosenbergii</name>
    <dbReference type="NCBI Taxonomy" id="294936"/>
    <lineage>
        <taxon>Bacteria</taxon>
        <taxon>Pseudomonadati</taxon>
        <taxon>Pseudomonadota</taxon>
        <taxon>Gammaproteobacteria</taxon>
        <taxon>Vibrionales</taxon>
        <taxon>Vibrionaceae</taxon>
        <taxon>Photobacterium</taxon>
    </lineage>
</organism>
<sequence length="125" mass="13763">MKERLTLLQQTKVISPEAGEATQIAVGLIGQHLALAPDNDQFQMAMTHFARAYDRIINHIPVTDGLDQELLDEILADDAYESINALHQAIIHQVGLIDVPAAENSFLLSNLFSLYYAGQETEGVC</sequence>
<comment type="caution">
    <text evidence="1">The sequence shown here is derived from an EMBL/GenBank/DDBJ whole genome shotgun (WGS) entry which is preliminary data.</text>
</comment>
<name>A0ABU3ZKS7_9GAMM</name>
<accession>A0ABU3ZKS7</accession>
<evidence type="ECO:0000313" key="1">
    <source>
        <dbReference type="EMBL" id="MDV5170691.1"/>
    </source>
</evidence>
<gene>
    <name evidence="1" type="ORF">R2X38_16930</name>
</gene>
<dbReference type="EMBL" id="JAWJZI010000007">
    <property type="protein sequence ID" value="MDV5170691.1"/>
    <property type="molecule type" value="Genomic_DNA"/>
</dbReference>
<dbReference type="Proteomes" id="UP001186452">
    <property type="component" value="Unassembled WGS sequence"/>
</dbReference>
<reference evidence="1 2" key="1">
    <citation type="submission" date="2023-10" db="EMBL/GenBank/DDBJ databases">
        <title>Marine bacteria isolated from horseshoe crab.</title>
        <authorList>
            <person name="Cheng T.H."/>
        </authorList>
    </citation>
    <scope>NUCLEOTIDE SEQUENCE [LARGE SCALE GENOMIC DNA]</scope>
    <source>
        <strain evidence="1 2">HSC6</strain>
    </source>
</reference>
<keyword evidence="2" id="KW-1185">Reference proteome</keyword>
<evidence type="ECO:0008006" key="3">
    <source>
        <dbReference type="Google" id="ProtNLM"/>
    </source>
</evidence>
<evidence type="ECO:0000313" key="2">
    <source>
        <dbReference type="Proteomes" id="UP001186452"/>
    </source>
</evidence>